<dbReference type="GO" id="GO:0012506">
    <property type="term" value="C:vesicle membrane"/>
    <property type="evidence" value="ECO:0007669"/>
    <property type="project" value="TreeGrafter"/>
</dbReference>
<sequence>MSAYFVSLHLYIYIYSIMSYYNREYLQWEKSASLTQVEPPGGYAQQGPPGGPPQGYQQPHQPYGAPQGHYPPQGPPQGQYPPQGHYPPQQGGYPPQGHYGAPPQQGHYGAPSPQPPAGYHAPSPQPPYGHAPPNQPPPGAHGYPPQGQAPGGYGPPGGYPPQPQVIPSRPSLGYIPGTLAPGDFRPQADALRKAMKGFGTDEKALIAVLAPLDPLQVAAVRDTFSKHLGRDLVKDVKSETSGYFEQGLIAVINGPLLHDVESVHSAIDGAGTKEWLLNDILLGRSNADLNAIRTAYEIRYGRSLSRDVESDLSFGTSDLFATALRAARHEESAPVNPQTIEADVRCLQGPKNVKEVCAIFARSSDAEIRAINQTFQSRYNTSLEKHIEKEFSGHMEDALLHMLRTATDPAMRDAMLLEDCMSGMGTKDERLVVRAVRTHWDRSHKETVKRAYYHKFGKPLVERVRGETSGDYGRLMVALLE</sequence>
<dbReference type="GO" id="GO:0005634">
    <property type="term" value="C:nucleus"/>
    <property type="evidence" value="ECO:0007669"/>
    <property type="project" value="TreeGrafter"/>
</dbReference>
<dbReference type="InterPro" id="IPR018502">
    <property type="entry name" value="Annexin_repeat"/>
</dbReference>
<comment type="caution">
    <text evidence="5">The sequence shown here is derived from an EMBL/GenBank/DDBJ whole genome shotgun (WGS) entry which is preliminary data.</text>
</comment>
<evidence type="ECO:0000313" key="6">
    <source>
        <dbReference type="Proteomes" id="UP001152649"/>
    </source>
</evidence>
<feature type="compositionally biased region" description="Low complexity" evidence="4">
    <location>
        <begin position="54"/>
        <end position="71"/>
    </location>
</feature>
<evidence type="ECO:0000256" key="4">
    <source>
        <dbReference type="SAM" id="MobiDB-lite"/>
    </source>
</evidence>
<evidence type="ECO:0008006" key="7">
    <source>
        <dbReference type="Google" id="ProtNLM"/>
    </source>
</evidence>
<dbReference type="GO" id="GO:0005509">
    <property type="term" value="F:calcium ion binding"/>
    <property type="evidence" value="ECO:0007669"/>
    <property type="project" value="InterPro"/>
</dbReference>
<dbReference type="PANTHER" id="PTHR10502">
    <property type="entry name" value="ANNEXIN"/>
    <property type="match status" value="1"/>
</dbReference>
<dbReference type="SUPFAM" id="SSF47874">
    <property type="entry name" value="Annexin"/>
    <property type="match status" value="1"/>
</dbReference>
<reference evidence="5" key="1">
    <citation type="submission" date="2021-07" db="EMBL/GenBank/DDBJ databases">
        <authorList>
            <person name="Branca A.L. A."/>
        </authorList>
    </citation>
    <scope>NUCLEOTIDE SEQUENCE</scope>
</reference>
<evidence type="ECO:0000313" key="5">
    <source>
        <dbReference type="EMBL" id="CAG8387049.1"/>
    </source>
</evidence>
<dbReference type="GO" id="GO:0001786">
    <property type="term" value="F:phosphatidylserine binding"/>
    <property type="evidence" value="ECO:0007669"/>
    <property type="project" value="TreeGrafter"/>
</dbReference>
<accession>A0A9W4JB75</accession>
<feature type="region of interest" description="Disordered" evidence="4">
    <location>
        <begin position="37"/>
        <end position="180"/>
    </location>
</feature>
<dbReference type="SMART" id="SM00335">
    <property type="entry name" value="ANX"/>
    <property type="match status" value="4"/>
</dbReference>
<keyword evidence="6" id="KW-1185">Reference proteome</keyword>
<dbReference type="InterPro" id="IPR001464">
    <property type="entry name" value="Annexin"/>
</dbReference>
<dbReference type="OrthoDB" id="201515at2759"/>
<evidence type="ECO:0000256" key="3">
    <source>
        <dbReference type="ARBA" id="ARBA00023216"/>
    </source>
</evidence>
<dbReference type="InterPro" id="IPR009117">
    <property type="entry name" value="ANX14"/>
</dbReference>
<proteinExistence type="inferred from homology"/>
<name>A0A9W4JB75_9EURO</name>
<dbReference type="PANTHER" id="PTHR10502:SF102">
    <property type="entry name" value="ANNEXIN B11"/>
    <property type="match status" value="1"/>
</dbReference>
<dbReference type="Proteomes" id="UP001152649">
    <property type="component" value="Unassembled WGS sequence"/>
</dbReference>
<dbReference type="GO" id="GO:0005886">
    <property type="term" value="C:plasma membrane"/>
    <property type="evidence" value="ECO:0007669"/>
    <property type="project" value="TreeGrafter"/>
</dbReference>
<dbReference type="FunFam" id="1.10.220.10:FF:000005">
    <property type="entry name" value="Annexin"/>
    <property type="match status" value="1"/>
</dbReference>
<organism evidence="5 6">
    <name type="scientific">Penicillium salamii</name>
    <dbReference type="NCBI Taxonomy" id="1612424"/>
    <lineage>
        <taxon>Eukaryota</taxon>
        <taxon>Fungi</taxon>
        <taxon>Dikarya</taxon>
        <taxon>Ascomycota</taxon>
        <taxon>Pezizomycotina</taxon>
        <taxon>Eurotiomycetes</taxon>
        <taxon>Eurotiomycetidae</taxon>
        <taxon>Eurotiales</taxon>
        <taxon>Aspergillaceae</taxon>
        <taxon>Penicillium</taxon>
    </lineage>
</organism>
<evidence type="ECO:0000256" key="2">
    <source>
        <dbReference type="ARBA" id="ARBA00022737"/>
    </source>
</evidence>
<feature type="compositionally biased region" description="Pro residues" evidence="4">
    <location>
        <begin position="123"/>
        <end position="139"/>
    </location>
</feature>
<keyword evidence="3" id="KW-0041">Annexin</keyword>
<protein>
    <recommendedName>
        <fullName evidence="7">Annexin</fullName>
    </recommendedName>
</protein>
<dbReference type="PROSITE" id="PS51897">
    <property type="entry name" value="ANNEXIN_2"/>
    <property type="match status" value="3"/>
</dbReference>
<dbReference type="GO" id="GO:0005737">
    <property type="term" value="C:cytoplasm"/>
    <property type="evidence" value="ECO:0007669"/>
    <property type="project" value="TreeGrafter"/>
</dbReference>
<dbReference type="Gene3D" id="1.10.220.10">
    <property type="entry name" value="Annexin"/>
    <property type="match status" value="4"/>
</dbReference>
<keyword evidence="2" id="KW-0677">Repeat</keyword>
<feature type="compositionally biased region" description="Low complexity" evidence="4">
    <location>
        <begin position="80"/>
        <end position="107"/>
    </location>
</feature>
<gene>
    <name evidence="5" type="ORF">PSALAMII_LOCUS6326</name>
</gene>
<evidence type="ECO:0000256" key="1">
    <source>
        <dbReference type="ARBA" id="ARBA00007831"/>
    </source>
</evidence>
<dbReference type="PRINTS" id="PR01813">
    <property type="entry name" value="ANNEXINFUNGI"/>
</dbReference>
<dbReference type="Pfam" id="PF00191">
    <property type="entry name" value="Annexin"/>
    <property type="match status" value="4"/>
</dbReference>
<dbReference type="GO" id="GO:0005544">
    <property type="term" value="F:calcium-dependent phospholipid binding"/>
    <property type="evidence" value="ECO:0007669"/>
    <property type="project" value="InterPro"/>
</dbReference>
<dbReference type="EMBL" id="CAJVPG010000277">
    <property type="protein sequence ID" value="CAG8387049.1"/>
    <property type="molecule type" value="Genomic_DNA"/>
</dbReference>
<dbReference type="PRINTS" id="PR00196">
    <property type="entry name" value="ANNEXIN"/>
</dbReference>
<dbReference type="AlphaFoldDB" id="A0A9W4JB75"/>
<comment type="similarity">
    <text evidence="1">Belongs to the annexin family.</text>
</comment>
<dbReference type="InterPro" id="IPR037104">
    <property type="entry name" value="Annexin_sf"/>
</dbReference>